<accession>A0ABP0QAS2</accession>
<dbReference type="Proteomes" id="UP001642464">
    <property type="component" value="Unassembled WGS sequence"/>
</dbReference>
<feature type="region of interest" description="Disordered" evidence="1">
    <location>
        <begin position="674"/>
        <end position="697"/>
    </location>
</feature>
<evidence type="ECO:0000256" key="1">
    <source>
        <dbReference type="SAM" id="MobiDB-lite"/>
    </source>
</evidence>
<protein>
    <submittedName>
        <fullName evidence="2">Small glutamine-rich tetratricopeptide repeat-containing protein beta</fullName>
    </submittedName>
</protein>
<reference evidence="2 3" key="1">
    <citation type="submission" date="2024-02" db="EMBL/GenBank/DDBJ databases">
        <authorList>
            <person name="Chen Y."/>
            <person name="Shah S."/>
            <person name="Dougan E. K."/>
            <person name="Thang M."/>
            <person name="Chan C."/>
        </authorList>
    </citation>
    <scope>NUCLEOTIDE SEQUENCE [LARGE SCALE GENOMIC DNA]</scope>
</reference>
<gene>
    <name evidence="2" type="ORF">SCF082_LOCUS40437</name>
</gene>
<organism evidence="2 3">
    <name type="scientific">Durusdinium trenchii</name>
    <dbReference type="NCBI Taxonomy" id="1381693"/>
    <lineage>
        <taxon>Eukaryota</taxon>
        <taxon>Sar</taxon>
        <taxon>Alveolata</taxon>
        <taxon>Dinophyceae</taxon>
        <taxon>Suessiales</taxon>
        <taxon>Symbiodiniaceae</taxon>
        <taxon>Durusdinium</taxon>
    </lineage>
</organism>
<proteinExistence type="predicted"/>
<dbReference type="EMBL" id="CAXAMM010039283">
    <property type="protein sequence ID" value="CAK9085349.1"/>
    <property type="molecule type" value="Genomic_DNA"/>
</dbReference>
<feature type="region of interest" description="Disordered" evidence="1">
    <location>
        <begin position="722"/>
        <end position="768"/>
    </location>
</feature>
<comment type="caution">
    <text evidence="2">The sequence shown here is derived from an EMBL/GenBank/DDBJ whole genome shotgun (WGS) entry which is preliminary data.</text>
</comment>
<evidence type="ECO:0000313" key="3">
    <source>
        <dbReference type="Proteomes" id="UP001642464"/>
    </source>
</evidence>
<sequence>MATFSLSSLPLEGDGMVENLFHYLWCKDELDAGPVINIPDTVIFKFRQPAYWYFTSKSGEIKKKSRYNLTNIRIEEAFTRKSIGSDIIAYYLSTNPDTGVTTIEYFDRATFREFLYNREKVNNGVLQKFIEPKGTKNVMIRGIWSPKILLLERRENLRHLTDSKYSLYERAVTYEGAEHHSKACPVRGSILPVSVQDVCKQVVQHVSEVSFRKFNISRMAVNFKVDGEGRIWLLWCTSLRLEQTVATRLGSGCQSIDGGPSLDFQSSFGSLPSQLRQTIPSKQGPISLFAHCEVPESVKKSFEASRVPRSANQQLTDEEMQALLQSQDAANGSGPGSSGKMGLSPGAVGTGGGHGLDSDEARLRTTGCRSCGETSLLDRFYRVPYKIVVAHFEQFMAVLSASNGGSMQVEWPPHPKVIAALGKVGLAPLEKLRETIRNAKDKSKVVVAAEDIEIPPVLRDTHPNLSAEDYRRFRRDPMFLFKTSAVCEDCYLVYAQVSSLGGENPGAVPSSIATKNVAAQHRIKKKHHRAMHDHIERTTRQRRQQHAKVRMERERKHLAQHGGSIVASATPIRLDKFREPELPPRIDESNIGTLSITRSQPVLQSQLDFENGDAAQEEAKVDLHQLPEDFRQELQERENAFFRDLYKNPNLQNGHPLSHMISSQAKLWIAKKGVSSDLRPPKADRKLGKAGPPVRNTSLHLRALSPREIEAIDWSSPYAKSQVVSLPSKPKTPGAGQGGRRRAGSGNAASGEDSDRGRPDTTESMSAQEHRDFLLKTMERVQSQLDNPMPLDQAVGLQQAADVAAHDIDEGKAMDRAWEMREKALAATPTDLGRILRTAIQVGGERLMAAVDLQGQDFVLTVFNPRLALSQKLEVPLSVVIENAPPGTETSAELARYVLDSLEEDTLSPLVPEATCVKLPFKQ</sequence>
<evidence type="ECO:0000313" key="2">
    <source>
        <dbReference type="EMBL" id="CAK9085349.1"/>
    </source>
</evidence>
<keyword evidence="3" id="KW-1185">Reference proteome</keyword>
<name>A0ABP0QAS2_9DINO</name>
<feature type="region of interest" description="Disordered" evidence="1">
    <location>
        <begin position="327"/>
        <end position="358"/>
    </location>
</feature>